<name>A0A812U4D8_9DINO</name>
<keyword evidence="3" id="KW-0862">Zinc</keyword>
<dbReference type="InterPro" id="IPR050869">
    <property type="entry name" value="H3K4_H4K5_MeTrfase"/>
</dbReference>
<keyword evidence="2 4" id="KW-0863">Zinc-finger</keyword>
<evidence type="ECO:0000313" key="7">
    <source>
        <dbReference type="EMBL" id="CAE7562123.1"/>
    </source>
</evidence>
<dbReference type="PANTHER" id="PTHR12197:SF251">
    <property type="entry name" value="EG:BACR7C10.4 PROTEIN"/>
    <property type="match status" value="1"/>
</dbReference>
<dbReference type="SUPFAM" id="SSF82199">
    <property type="entry name" value="SET domain"/>
    <property type="match status" value="1"/>
</dbReference>
<evidence type="ECO:0000259" key="6">
    <source>
        <dbReference type="PROSITE" id="PS50865"/>
    </source>
</evidence>
<accession>A0A812U4D8</accession>
<dbReference type="InterPro" id="IPR002893">
    <property type="entry name" value="Znf_MYND"/>
</dbReference>
<dbReference type="SUPFAM" id="SSF144232">
    <property type="entry name" value="HIT/MYND zinc finger-like"/>
    <property type="match status" value="1"/>
</dbReference>
<dbReference type="Gene3D" id="6.10.140.2220">
    <property type="match status" value="1"/>
</dbReference>
<dbReference type="Pfam" id="PF01753">
    <property type="entry name" value="zf-MYND"/>
    <property type="match status" value="1"/>
</dbReference>
<feature type="domain" description="MYND-type" evidence="6">
    <location>
        <begin position="1"/>
        <end position="36"/>
    </location>
</feature>
<evidence type="ECO:0008006" key="9">
    <source>
        <dbReference type="Google" id="ProtNLM"/>
    </source>
</evidence>
<dbReference type="Proteomes" id="UP000604046">
    <property type="component" value="Unassembled WGS sequence"/>
</dbReference>
<dbReference type="Gene3D" id="2.170.270.10">
    <property type="entry name" value="SET domain"/>
    <property type="match status" value="1"/>
</dbReference>
<dbReference type="PROSITE" id="PS50280">
    <property type="entry name" value="SET"/>
    <property type="match status" value="1"/>
</dbReference>
<dbReference type="CDD" id="cd20071">
    <property type="entry name" value="SET_SMYD"/>
    <property type="match status" value="1"/>
</dbReference>
<dbReference type="PROSITE" id="PS50865">
    <property type="entry name" value="ZF_MYND_2"/>
    <property type="match status" value="1"/>
</dbReference>
<dbReference type="InterPro" id="IPR001214">
    <property type="entry name" value="SET_dom"/>
</dbReference>
<evidence type="ECO:0000256" key="3">
    <source>
        <dbReference type="ARBA" id="ARBA00022833"/>
    </source>
</evidence>
<keyword evidence="1" id="KW-0479">Metal-binding</keyword>
<evidence type="ECO:0000256" key="1">
    <source>
        <dbReference type="ARBA" id="ARBA00022723"/>
    </source>
</evidence>
<dbReference type="AlphaFoldDB" id="A0A812U4D8"/>
<dbReference type="InterPro" id="IPR046341">
    <property type="entry name" value="SET_dom_sf"/>
</dbReference>
<dbReference type="Pfam" id="PF00856">
    <property type="entry name" value="SET"/>
    <property type="match status" value="1"/>
</dbReference>
<gene>
    <name evidence="7" type="ORF">SNAT2548_LOCUS31735</name>
</gene>
<keyword evidence="8" id="KW-1185">Reference proteome</keyword>
<comment type="caution">
    <text evidence="7">The sequence shown here is derived from an EMBL/GenBank/DDBJ whole genome shotgun (WGS) entry which is preliminary data.</text>
</comment>
<dbReference type="EMBL" id="CAJNDS010002673">
    <property type="protein sequence ID" value="CAE7562123.1"/>
    <property type="molecule type" value="Genomic_DNA"/>
</dbReference>
<proteinExistence type="predicted"/>
<sequence length="298" mass="32595">MGTRAACSARCSRCGAAAYCSTECQRKDWKTHKLSCQKVVSPETRVSDLLRAGKLFTAGQELAKLEKPSTRLATEHEERVKDGIHSEVVEGRLELQPVTLGMGYVAAKDMSPGDVLLFDTAFCAAPTNGEKEYFYLIAEKAIRKGHRDRRISARADAQADFYYASVLKLGTKDNHDRATLDDTEMDADMKEQILVCSIAEANCLYCTQDPSQVALFVAGARFNHSCAPNAVFESSRGTLVVKSLAAIPAGEEVTVSYLPSELLSEAGSKRRERLLQGRGFHCRCMRCQEEAGSEGGPP</sequence>
<evidence type="ECO:0000313" key="8">
    <source>
        <dbReference type="Proteomes" id="UP000604046"/>
    </source>
</evidence>
<dbReference type="GO" id="GO:0008270">
    <property type="term" value="F:zinc ion binding"/>
    <property type="evidence" value="ECO:0007669"/>
    <property type="project" value="UniProtKB-KW"/>
</dbReference>
<feature type="domain" description="SET" evidence="5">
    <location>
        <begin position="86"/>
        <end position="258"/>
    </location>
</feature>
<evidence type="ECO:0000256" key="4">
    <source>
        <dbReference type="PROSITE-ProRule" id="PRU00134"/>
    </source>
</evidence>
<reference evidence="7" key="1">
    <citation type="submission" date="2021-02" db="EMBL/GenBank/DDBJ databases">
        <authorList>
            <person name="Dougan E. K."/>
            <person name="Rhodes N."/>
            <person name="Thang M."/>
            <person name="Chan C."/>
        </authorList>
    </citation>
    <scope>NUCLEOTIDE SEQUENCE</scope>
</reference>
<organism evidence="7 8">
    <name type="scientific">Symbiodinium natans</name>
    <dbReference type="NCBI Taxonomy" id="878477"/>
    <lineage>
        <taxon>Eukaryota</taxon>
        <taxon>Sar</taxon>
        <taxon>Alveolata</taxon>
        <taxon>Dinophyceae</taxon>
        <taxon>Suessiales</taxon>
        <taxon>Symbiodiniaceae</taxon>
        <taxon>Symbiodinium</taxon>
    </lineage>
</organism>
<dbReference type="OrthoDB" id="341421at2759"/>
<evidence type="ECO:0000259" key="5">
    <source>
        <dbReference type="PROSITE" id="PS50280"/>
    </source>
</evidence>
<dbReference type="PANTHER" id="PTHR12197">
    <property type="entry name" value="HISTONE-LYSINE N-METHYLTRANSFERASE SMYD"/>
    <property type="match status" value="1"/>
</dbReference>
<evidence type="ECO:0000256" key="2">
    <source>
        <dbReference type="ARBA" id="ARBA00022771"/>
    </source>
</evidence>
<dbReference type="GO" id="GO:0005634">
    <property type="term" value="C:nucleus"/>
    <property type="evidence" value="ECO:0007669"/>
    <property type="project" value="TreeGrafter"/>
</dbReference>
<protein>
    <recommendedName>
        <fullName evidence="9">Histone-lysine N-methyltransferase SMYD3</fullName>
    </recommendedName>
</protein>